<dbReference type="PANTHER" id="PTHR47219:SF9">
    <property type="entry name" value="GTPASE ACTIVATING PROTEIN AND CENTROSOME-ASSOCIATED, ISOFORM B"/>
    <property type="match status" value="1"/>
</dbReference>
<dbReference type="InterPro" id="IPR035969">
    <property type="entry name" value="Rab-GAP_TBC_sf"/>
</dbReference>
<evidence type="ECO:0000313" key="5">
    <source>
        <dbReference type="Proteomes" id="UP000290189"/>
    </source>
</evidence>
<organism evidence="4 5">
    <name type="scientific">Plasmodiophora brassicae</name>
    <name type="common">Clubroot disease agent</name>
    <dbReference type="NCBI Taxonomy" id="37360"/>
    <lineage>
        <taxon>Eukaryota</taxon>
        <taxon>Sar</taxon>
        <taxon>Rhizaria</taxon>
        <taxon>Endomyxa</taxon>
        <taxon>Phytomyxea</taxon>
        <taxon>Plasmodiophorida</taxon>
        <taxon>Plasmodiophoridae</taxon>
        <taxon>Plasmodiophora</taxon>
    </lineage>
</organism>
<dbReference type="SMART" id="SM00164">
    <property type="entry name" value="TBC"/>
    <property type="match status" value="1"/>
</dbReference>
<evidence type="ECO:0000256" key="1">
    <source>
        <dbReference type="ARBA" id="ARBA00022468"/>
    </source>
</evidence>
<reference evidence="4 5" key="1">
    <citation type="submission" date="2018-03" db="EMBL/GenBank/DDBJ databases">
        <authorList>
            <person name="Fogelqvist J."/>
        </authorList>
    </citation>
    <scope>NUCLEOTIDE SEQUENCE [LARGE SCALE GENOMIC DNA]</scope>
</reference>
<keyword evidence="4" id="KW-0496">Mitochondrion</keyword>
<dbReference type="PANTHER" id="PTHR47219">
    <property type="entry name" value="RAB GTPASE-ACTIVATING PROTEIN 1-LIKE"/>
    <property type="match status" value="1"/>
</dbReference>
<dbReference type="GO" id="GO:0005096">
    <property type="term" value="F:GTPase activator activity"/>
    <property type="evidence" value="ECO:0007669"/>
    <property type="project" value="UniProtKB-KW"/>
</dbReference>
<dbReference type="GO" id="GO:0031267">
    <property type="term" value="F:small GTPase binding"/>
    <property type="evidence" value="ECO:0007669"/>
    <property type="project" value="TreeGrafter"/>
</dbReference>
<proteinExistence type="predicted"/>
<feature type="region of interest" description="Disordered" evidence="2">
    <location>
        <begin position="69"/>
        <end position="105"/>
    </location>
</feature>
<geneLocation type="mitochondrion" evidence="4"/>
<dbReference type="Gene3D" id="1.10.472.80">
    <property type="entry name" value="Ypt/Rab-GAP domain of gyp1p, domain 3"/>
    <property type="match status" value="1"/>
</dbReference>
<name>A0A3P3XZV1_PLABS</name>
<gene>
    <name evidence="4" type="ORF">PLBR_LOCUS618</name>
</gene>
<evidence type="ECO:0000259" key="3">
    <source>
        <dbReference type="PROSITE" id="PS50086"/>
    </source>
</evidence>
<evidence type="ECO:0000256" key="2">
    <source>
        <dbReference type="SAM" id="MobiDB-lite"/>
    </source>
</evidence>
<feature type="compositionally biased region" description="Pro residues" evidence="2">
    <location>
        <begin position="94"/>
        <end position="103"/>
    </location>
</feature>
<dbReference type="Proteomes" id="UP000290189">
    <property type="component" value="Unassembled WGS sequence"/>
</dbReference>
<accession>A0A3P3XZV1</accession>
<dbReference type="Gene3D" id="1.10.8.270">
    <property type="entry name" value="putative rabgap domain of human tbc1 domain family member 14 like domains"/>
    <property type="match status" value="1"/>
</dbReference>
<dbReference type="Gene3D" id="1.10.10.750">
    <property type="entry name" value="Ypt/Rab-GAP domain of gyp1p, domain 1"/>
    <property type="match status" value="1"/>
</dbReference>
<dbReference type="AlphaFoldDB" id="A0A3P3XZV1"/>
<dbReference type="Pfam" id="PF00566">
    <property type="entry name" value="RabGAP-TBC"/>
    <property type="match status" value="1"/>
</dbReference>
<evidence type="ECO:0000313" key="4">
    <source>
        <dbReference type="EMBL" id="SPQ93403.1"/>
    </source>
</evidence>
<dbReference type="SUPFAM" id="SSF47923">
    <property type="entry name" value="Ypt/Rab-GAP domain of gyp1p"/>
    <property type="match status" value="2"/>
</dbReference>
<keyword evidence="1" id="KW-0343">GTPase activation</keyword>
<dbReference type="InterPro" id="IPR000195">
    <property type="entry name" value="Rab-GAP-TBC_dom"/>
</dbReference>
<protein>
    <recommendedName>
        <fullName evidence="3">Rab-GAP TBC domain-containing protein</fullName>
    </recommendedName>
</protein>
<dbReference type="PROSITE" id="PS50086">
    <property type="entry name" value="TBC_RABGAP"/>
    <property type="match status" value="1"/>
</dbReference>
<dbReference type="InterPro" id="IPR050302">
    <property type="entry name" value="Rab_GAP_TBC_domain"/>
</dbReference>
<dbReference type="FunFam" id="1.10.8.270:FF:000001">
    <property type="entry name" value="TBC1 domain family member 1"/>
    <property type="match status" value="1"/>
</dbReference>
<feature type="domain" description="Rab-GAP TBC" evidence="3">
    <location>
        <begin position="172"/>
        <end position="345"/>
    </location>
</feature>
<dbReference type="EMBL" id="OVEO01000001">
    <property type="protein sequence ID" value="SPQ93403.1"/>
    <property type="molecule type" value="Genomic_DNA"/>
</dbReference>
<sequence>MADDTIVDDYVLIRNDVKAVVDDVVERIVAAGPERVGEEAATANRDEVVAVEDVAARDRRPAPVVMAADEKRDGVQPVASANTDAPVTASTSASPPPPPPPPTFKDVASSFARDCDGFIIEDPTVAQDDKSLSPERIRRDNSRLMKWTHMLNDNMKVFNKNPKMVRRRVRKGIPDAVRGNYYHATLTLETSEWEAHIERDIHRTFPKHVLFREHTGFGQHALFNVLKVYSIYDKELGYCQGMGFIAAMFLMHMGEEDVFWMMVKILQDEGYGMRSLFIAGMPMTLLRVYQLTKLLERRDMKLVQHLRKENVDIMSLTMQWFITNFCYNLPFRVLLRIWDVFLLERSPKIIFKVALYFFQCLRDEILASEFETIMTCMKTFYGTLDPDTVMEHALKIRVTTRELKDLENGYSLKNGG</sequence>